<evidence type="ECO:0000256" key="4">
    <source>
        <dbReference type="ARBA" id="ARBA00012438"/>
    </source>
</evidence>
<dbReference type="SMART" id="SM00387">
    <property type="entry name" value="HATPase_c"/>
    <property type="match status" value="1"/>
</dbReference>
<evidence type="ECO:0000256" key="12">
    <source>
        <dbReference type="ARBA" id="ARBA00022989"/>
    </source>
</evidence>
<dbReference type="InterPro" id="IPR008207">
    <property type="entry name" value="Sig_transdc_His_kin_Hpt_dom"/>
</dbReference>
<feature type="domain" description="PAS" evidence="20">
    <location>
        <begin position="1595"/>
        <end position="1666"/>
    </location>
</feature>
<feature type="domain" description="PAC" evidence="21">
    <location>
        <begin position="2869"/>
        <end position="2921"/>
    </location>
</feature>
<dbReference type="Pfam" id="PF00072">
    <property type="entry name" value="Response_reg"/>
    <property type="match status" value="1"/>
</dbReference>
<dbReference type="PANTHER" id="PTHR43047">
    <property type="entry name" value="TWO-COMPONENT HISTIDINE PROTEIN KINASE"/>
    <property type="match status" value="1"/>
</dbReference>
<evidence type="ECO:0000256" key="13">
    <source>
        <dbReference type="ARBA" id="ARBA00023136"/>
    </source>
</evidence>
<feature type="domain" description="PAS" evidence="20">
    <location>
        <begin position="875"/>
        <end position="946"/>
    </location>
</feature>
<dbReference type="SMART" id="SM00278">
    <property type="entry name" value="HhH1"/>
    <property type="match status" value="18"/>
</dbReference>
<feature type="domain" description="PAC" evidence="21">
    <location>
        <begin position="1549"/>
        <end position="1601"/>
    </location>
</feature>
<dbReference type="SUPFAM" id="SSF47226">
    <property type="entry name" value="Histidine-containing phosphotransfer domain, HPT domain"/>
    <property type="match status" value="1"/>
</dbReference>
<dbReference type="InterPro" id="IPR000700">
    <property type="entry name" value="PAS-assoc_C"/>
</dbReference>
<feature type="domain" description="PAC" evidence="21">
    <location>
        <begin position="350"/>
        <end position="402"/>
    </location>
</feature>
<feature type="domain" description="PAC" evidence="21">
    <location>
        <begin position="829"/>
        <end position="881"/>
    </location>
</feature>
<feature type="domain" description="PAC" evidence="21">
    <location>
        <begin position="1669"/>
        <end position="1721"/>
    </location>
</feature>
<evidence type="ECO:0000256" key="5">
    <source>
        <dbReference type="ARBA" id="ARBA00022475"/>
    </source>
</evidence>
<dbReference type="InterPro" id="IPR005467">
    <property type="entry name" value="His_kinase_dom"/>
</dbReference>
<feature type="domain" description="PAS" evidence="20">
    <location>
        <begin position="3035"/>
        <end position="3106"/>
    </location>
</feature>
<dbReference type="SMART" id="SM00388">
    <property type="entry name" value="HisKA"/>
    <property type="match status" value="1"/>
</dbReference>
<feature type="domain" description="Response regulatory" evidence="19">
    <location>
        <begin position="4519"/>
        <end position="4640"/>
    </location>
</feature>
<dbReference type="InterPro" id="IPR011006">
    <property type="entry name" value="CheY-like_superfamily"/>
</dbReference>
<dbReference type="NCBIfam" id="TIGR00229">
    <property type="entry name" value="sensory_box"/>
    <property type="match status" value="35"/>
</dbReference>
<dbReference type="FunFam" id="3.30.565.10:FF:000010">
    <property type="entry name" value="Sensor histidine kinase RcsC"/>
    <property type="match status" value="1"/>
</dbReference>
<dbReference type="Pfam" id="PF08448">
    <property type="entry name" value="PAS_4"/>
    <property type="match status" value="2"/>
</dbReference>
<feature type="domain" description="PAS" evidence="20">
    <location>
        <begin position="3275"/>
        <end position="3346"/>
    </location>
</feature>
<dbReference type="PROSITE" id="PS50894">
    <property type="entry name" value="HPT"/>
    <property type="match status" value="1"/>
</dbReference>
<feature type="domain" description="PAC" evidence="21">
    <location>
        <begin position="3229"/>
        <end position="3281"/>
    </location>
</feature>
<dbReference type="InterPro" id="IPR013767">
    <property type="entry name" value="PAS_fold"/>
</dbReference>
<keyword evidence="13" id="KW-0472">Membrane</keyword>
<dbReference type="GO" id="GO:0003677">
    <property type="term" value="F:DNA binding"/>
    <property type="evidence" value="ECO:0007669"/>
    <property type="project" value="InterPro"/>
</dbReference>
<feature type="domain" description="PAS" evidence="20">
    <location>
        <begin position="2315"/>
        <end position="2386"/>
    </location>
</feature>
<feature type="domain" description="PAS" evidence="20">
    <location>
        <begin position="157"/>
        <end position="227"/>
    </location>
</feature>
<dbReference type="FunFam" id="3.40.50.2300:FF:001031">
    <property type="match status" value="1"/>
</dbReference>
<evidence type="ECO:0000259" key="19">
    <source>
        <dbReference type="PROSITE" id="PS50110"/>
    </source>
</evidence>
<evidence type="ECO:0000256" key="9">
    <source>
        <dbReference type="ARBA" id="ARBA00022692"/>
    </source>
</evidence>
<feature type="domain" description="PAC" evidence="21">
    <location>
        <begin position="2509"/>
        <end position="2561"/>
    </location>
</feature>
<feature type="domain" description="PAS" evidence="20">
    <location>
        <begin position="1715"/>
        <end position="1786"/>
    </location>
</feature>
<dbReference type="Gene3D" id="1.20.120.160">
    <property type="entry name" value="HPT domain"/>
    <property type="match status" value="1"/>
</dbReference>
<feature type="domain" description="PAS" evidence="20">
    <location>
        <begin position="1115"/>
        <end position="1186"/>
    </location>
</feature>
<feature type="domain" description="PAC" evidence="21">
    <location>
        <begin position="1309"/>
        <end position="1361"/>
    </location>
</feature>
<dbReference type="InterPro" id="IPR036890">
    <property type="entry name" value="HATPase_C_sf"/>
</dbReference>
<feature type="domain" description="PAC" evidence="21">
    <location>
        <begin position="1189"/>
        <end position="1241"/>
    </location>
</feature>
<feature type="region of interest" description="Disordered" evidence="17">
    <location>
        <begin position="4869"/>
        <end position="4919"/>
    </location>
</feature>
<dbReference type="InterPro" id="IPR036097">
    <property type="entry name" value="HisK_dim/P_sf"/>
</dbReference>
<dbReference type="SUPFAM" id="SSF55874">
    <property type="entry name" value="ATPase domain of HSP90 chaperone/DNA topoisomerase II/histidine kinase"/>
    <property type="match status" value="1"/>
</dbReference>
<feature type="domain" description="PAS" evidence="20">
    <location>
        <begin position="1235"/>
        <end position="1306"/>
    </location>
</feature>
<evidence type="ECO:0000259" key="21">
    <source>
        <dbReference type="PROSITE" id="PS50113"/>
    </source>
</evidence>
<dbReference type="PANTHER" id="PTHR43047:SF72">
    <property type="entry name" value="OSMOSENSING HISTIDINE PROTEIN KINASE SLN1"/>
    <property type="match status" value="1"/>
</dbReference>
<keyword evidence="10 23" id="KW-0418">Kinase</keyword>
<dbReference type="Pfam" id="PF02518">
    <property type="entry name" value="HATPase_c"/>
    <property type="match status" value="1"/>
</dbReference>
<feature type="domain" description="PAC" evidence="21">
    <location>
        <begin position="3109"/>
        <end position="3161"/>
    </location>
</feature>
<feature type="domain" description="PAS" evidence="20">
    <location>
        <begin position="3155"/>
        <end position="3226"/>
    </location>
</feature>
<comment type="catalytic activity">
    <reaction evidence="1">
        <text>ATP + protein L-histidine = ADP + protein N-phospho-L-histidine.</text>
        <dbReference type="EC" id="2.7.13.3"/>
    </reaction>
</comment>
<sequence>MGKHRKPRPLPAPPLDNNASEPSVQKKPPPHIFGSQVEALAQLLLDANAPAVGVDIGGHVIVWNKRLADITGFHAERVLGQPLSDFVYGAQRKKEVAAIVDACIQDKRPVLELRVPLLTTTGRNAEVLTNMTPLLAEDGTCVGVYGVGQDVTEWAIQEKQYATVMMQANAPIIELDKEGNITVWNSKTASMTGYTSVDMVGEPLVPVVDQNFRKIVSEKIDQALSGIAGADFELPLVTARGSRVEIVLCLTPRFDTLGSVMGVVAIGQDVTERNTKEMEYRKLIETANAPIFGVDTEGRVVIFNAKAAQLSEYSPDEVMGVDLVDTLISEEFRPAVAAVFESAFKGTETANFEFPLVTKTGRKVEILLNATPRYDHTGQLVGVVGIGQDITDRIIQEKEYSRLIDTANAPIFGVDCNGEVIIWNKKAAAITDYTNEDTIGQELFKFISEDYRDAVAKVMAKALEGTGTANFDFPLITKSGRRLDILLNATPKYDHFGNICGAVGIGQDITDRRAQEQEYTRLIDTANAPIFGVDENGCVNIWNRKAANTTQYSNEEVLGVNLVKNFIPEDFQEAVWTVFSEALKGQETANFEFPLNTKDGRRVEILLNATPRYNEKGVVIGVVGIGQDITVRMAQEKETNRLITSANAPIFGVDQDGRVNIWNLKVAEITQFSSEEIMGKDLVNRFVAEDHRESVGLLLRKALQGEQTGNFDFPLITKTGRRVEILLNATPRYDELGQIFGVMGIGQDITERIAQEQEYIRLIDTANAPIFGVDSEGRVNIWNKKAAEIMQYTTDAVMGEELVEKYITKDYQEAVRYVLAKALKGFETANFEFPLITKAGRRVEILLNATPRYNEHGAVIGMVGIGQDITDRIAQEQEYMRLIDTANAPIFGVDINGRVNIWNRKAAETTQYTNAEVLGKDLVAEFISEEYKVPVRSVLEKAFKDVETANFEFPLTTKAGRRVEILLNATPRYDELGQVMGMVGIGQDITVRMAQEKEKNRMIHSANAPIFGVDQEGLVNIWNMKVAEITQFSSEEVMGQDLVNRFVAEDHRDEVRFNLRKALQGEPTGNFDFPLITKAGRRVEILLNATPRYDELGQIFGVTGIGQDITERIAQEQEYIRLIDTANAPIFGVDSEGRVNIWNKKAAEIMQYTTDAVMGEKLVEKYITKDYQKAVSNVLSEALKGVETANFEFPLITKAGRRVEILLNATPRYNEHGAVIGMVGIGQDITDRIAQEQEYMRLIDTANAPIFGVDINGRVNIWNRKAADIMQYTNEDVLGKDLVAEFISKEYKVPVRSVLEKAFEGVETANFEFPLITKAGRRVEILLNATPRYNERGEVMGMVGIGQDITERIAQEQEYSRLIDTANAPIFGVDINGRVNIWNRKAADIMQYTNEDVLDKDLVAEFISKEYKVPVRSVLEKAFEGVETANFEFPLITKAGRRVEILLNATPRYNEHGEVKGMVGIGQDITERIAQEQEHSRMIDTANAPIFGVDTDGRVNIWNRKAADIMQYTNEDVLGKNLVEQFISEEYRVAVRSVLEKAFKGIETANFEFPLITRAGRRVEILLNATPRYNERGEVKGMVGIGQDITERIAQEQEYSRLIDTANAPIFGVDINGRVNIWNRKAAGIMQYTNEDVLGKDLVAEFISKEYKVPVRSVLEKAFEGVETANFEFPLITKAGRRVEILLNATPRYNERGEVMGMVGIGQDITERIAQEQEYSRLIDTANAPIFGVDINGRVNIWNRKAAGIMQYTNEDVLGKDLVAEFISKEYKVPVRSVLEKAFEGVETANFEFPLITKAGRRVEILLNATPRYNERGEVMGMVGIGQDITERIAQEQEYSRLIDTANAPIFGVDINGRVNIWNRKAADIMQYTNEDVLEKDLVAEFISEEYKVPVRSVLEKAFEGVETANFEFPLITKAGRRVEILLNATPRYNERGEVMGMVGIGQDITERIAQEQEYTRLIDTANAPIFGVDADMRINIFNHKAQQITNFSYDEVVGKKYIETFLSPDQQPFVRDIMSKALQGNETASFEVSVNTKTTRKVNILLNATARFDQHGQIVGVVGIGQDITDRIAQEQEYTRLIDSANAPIFGVDVNGCVNIWNKKAAEITQYTPNDVMGENLVEKFITEDYREAVGLVLSKACEGTETANFEFPLMTKAGRRVEILLNATSRFNEIGEVMGVVGIGQDITERIAQEQEYTRLIDTANAPIFGVDINGHVNIWNRKAAETTQYTNAEVLGKDLVAEFISKEYKVPVRSVLEKAFEGVETANFEFPLITKAGRRVEILLNATPRYNEHGEVMGMVGIGQDITERIAQEQEYTRLIDTANAPIFGVDINGRVNIWNRKAADIMQYTNEDVLGKDLVAEFISEEYKVPVRSVLEKAFEGVETANFEFPLITKAGRRVEILLNATPRYNEHGEVKGMVGIGQDITERIAQEQEYSRLIDTANAPIFGVDTNMCINIFNRKAQQITNFSCEEVVGEMYVETIISEEFKKVTHDIMRKALQGNETASFELALTTKTGRKVNILLNATARFDQHGQIVGVVGIGQDITDRIAQEQEYTRLIDSANAPIFGVDVNGCVNIWNKKAAEITQYTPNDVMGENLVEKFITEDYREAVGLVLSKACEGTETANFEFPLMTKAGRRVEILLNATSRFNEIGEVMGVVGIGQDITERIAQEQEYTRLIDTANAPIFGVDINGHVNIWNRKAAETTQYTNAEVLGKDLVAEFISKEYKVPVRSVLEKAFEGVETANFEFPLITKAGRRVEILLNATPRYNEHGEVMGMVGIGQDITERIAQEQEYTRLIDTANAPIFGVDINGRVNIWNRKAADIMQYTNEDVLDKDLVAEFISKEYKVPVRSVLEKAFEGVETANFEFPLITKAGRRVEILLNATPRYNEHGEVMGMVGIGQDITERIAQEQEYTRLIDTANAPIFGVDINGRVNIWNRKAADIMQYTNEDVLDKDLVAEFISEEYKVPVRSVLEKAFEGVETANFEFPLITKAGRRVEILLNATPRYNEHGEVMGMVGIGQDITERIAQEQEYTRLIDTANAPIFGVDINGRVNIWNRKAADIMQYTNEDVLDKDLVAEFISKEYKVPVRSVLEKAFEGVETANFEFPLITKAGRRVEILLNATPRYNEHGEVMGMVGIGQDITERIAQEQEYTRLIDTANAPIFGVDINGRVNIWNRKAADIMQYTNEDVLDKDLVAEFISKEYKVPVRSVLEKAFEGVETANFEFPLITKAGRRVEILLNATPRYNEHGEVMGMVGIGQDITERIAQEQEYTRLIDTANAPIFGVDINGRVNIWNRKAADIMQYTNEDVLDKDLVAEFISKEYKVPVRSVLEKAFEGVETANFEFPLITKAGRRVEILLNATPRYNEHGEVMGMVGIGQDITERIAQEQEYTRLIDTANAPIFGVDINGRVNIWNRKAADIMQYTNEDVLDKDLVAEFISEEYKVPVRSVLEKAFEGVETANFEFPLITKAGRRVEILLNATPRYNEHGEVMGMVGIGQDITERIAQEQEYTRLIDTANAPIFGVDINGRVNIWNRKAADIMQYTNEDVLDKDLVAEFISKEYKVPVRSVLEKAFEGVETANFEFPLITKAGRRVEILLNATPRYNEHGEVMGMVGIGQDITERIAQEQEYTRLIDTANAPIFGVDINGRVNIWNRKAADIMQYTNEDVLDKDLVAEFISEEYKVPVRSVLEKAFEGVETANFEFPLITKAGRRVEILLNATPRYNEHGEVMGMVGIGQDITERIAQEQEYTRLIDTANAPIFGVDINGRVNIWNRKAADIMQYTNEDVLDKDLVAEFISKEYKVPVRSVLEKAFEGVETANFEFPLITKAGRRVEILLNATPRYNEHGEVMGMVGIGQDITERIAQEQEYTRLIDTANAPIFGVDINGRVNIWNRKAADIMQYTNEDVLGKDLVAEFISEEYKVPVRSVLEKAFEGVETANFEFPLITKAGRRVEILLNATPRYNEHGEVKGMVGIGQDITERIAQEQEYSRLIDTANAPIFGVDANMCVNIWNRKAAQITNYAIDEVMGENLVETFISPEFRPIVAEVLSQALTGVETANFEFPLITRPGTRIEILLNATPRYDLTGNIVGVVGIGQDITDRIAQEHEYFRLIDTANAPIFGIDTNGRINEWNQKIEEITGYHKSSVLGLSLVHTFITPESRQQVRQLLNQALIGIDVGEMELPMTTKRGVFLLLLVNASSKKDMHGNIRGVIGVGQDYTARKHMEAAKVNFLASFSHELRTPLNGVLGMLELLKEQPLDKSIERYVHMAYVSGSLLLNLINDILDLSKIEAGHLEISTAPFQMHDLLDYSIEIFKFKARERGLKLELKCGDNVPKAVIGDVVRLRQVLLNLLSNAIKFTNTGSITVACSVVHSPELPPQFKKLLFQVIDTGIGMDAEEKMRLFSLFTKLERTRQNNPTGSGLGLAICKQLAELMDGSIDVDSELGVGSNFFFTVVVRLIDEVDPKHAYYSSEDFLDPSTALLSPDGAVRAAENGENASVRLEVPKQARILVVEDNEFNWEVVKCFLQQDDHLLQWEVNGRDAVKAYMENHTEFDLVFMDCEMPIMDGYTATSTIREFEQQQNLPRIPILGLTAYAMSGDRQKCLDCGMDEFMVKPISKLSLRKAIRQWMRIRYLGQHHAAMGAVVPGGPIEAPVTLRNAPRPAAKSPMRIPAPSPGAPTPMPSFESDLEEVSLVDAVSTARLAPASRHMQQLDLAQAISNLELDDPMSIGLQSGRAVRTATPTTSIFSLGPSVNVSRATSQNDLPDLLRLSRNTSGASVSSPPPPEKHNSETSTTLPYVKTPFTGVTTSPALSGSRSPVMNPTLWSHPPFNKKDLPTGQPQSWSNLVPKKKVSFHEELDYGSSHPSRGGHSSSGSGMPSVLEHMETGSSVEDDTPMEPAATQEVSHSIDPMSIEIPEGDPVNYTLGVDQCGGHEELFLTLLEKFATTSESITTRVIEAHERNDFVTARREAHSLKGSSAYVAALRLSKCAFRVQVAYEHLIAQQANGEGSDTLAAKEIVDKSVKLLTKEQKLLRGYLRRNFEFKSQAESSQAASGQQPDNQDKPTGPCCIM</sequence>
<feature type="domain" description="PAS" evidence="20">
    <location>
        <begin position="3515"/>
        <end position="3586"/>
    </location>
</feature>
<dbReference type="FunFam" id="3.30.450.20:FF:000011">
    <property type="entry name" value="Hybrid signal transduction histidine kinase"/>
    <property type="match status" value="32"/>
</dbReference>
<evidence type="ECO:0000259" key="22">
    <source>
        <dbReference type="PROSITE" id="PS50894"/>
    </source>
</evidence>
<feature type="domain" description="PAS" evidence="20">
    <location>
        <begin position="36"/>
        <end position="107"/>
    </location>
</feature>
<feature type="domain" description="PAS" evidence="20">
    <location>
        <begin position="2075"/>
        <end position="2146"/>
    </location>
</feature>
<dbReference type="PROSITE" id="PS50113">
    <property type="entry name" value="PAC"/>
    <property type="match status" value="35"/>
</dbReference>
<feature type="region of interest" description="Disordered" evidence="17">
    <location>
        <begin position="1"/>
        <end position="29"/>
    </location>
</feature>
<evidence type="ECO:0000256" key="10">
    <source>
        <dbReference type="ARBA" id="ARBA00022777"/>
    </source>
</evidence>
<dbReference type="InterPro" id="IPR001789">
    <property type="entry name" value="Sig_transdc_resp-reg_receiver"/>
</dbReference>
<keyword evidence="11" id="KW-0547">Nucleotide-binding</keyword>
<dbReference type="InterPro" id="IPR001294">
    <property type="entry name" value="Phytochrome"/>
</dbReference>
<dbReference type="EC" id="2.7.13.3" evidence="4"/>
<feature type="domain" description="PAC" evidence="21">
    <location>
        <begin position="2029"/>
        <end position="2081"/>
    </location>
</feature>
<feature type="domain" description="PAC" evidence="21">
    <location>
        <begin position="2749"/>
        <end position="2801"/>
    </location>
</feature>
<evidence type="ECO:0000313" key="24">
    <source>
        <dbReference type="Proteomes" id="UP001259832"/>
    </source>
</evidence>
<feature type="domain" description="PAC" evidence="21">
    <location>
        <begin position="3829"/>
        <end position="3881"/>
    </location>
</feature>
<feature type="domain" description="PAC" evidence="21">
    <location>
        <begin position="949"/>
        <end position="1001"/>
    </location>
</feature>
<dbReference type="Gene3D" id="3.30.450.20">
    <property type="entry name" value="PAS domain"/>
    <property type="match status" value="35"/>
</dbReference>
<dbReference type="GO" id="GO:0009584">
    <property type="term" value="P:detection of visible light"/>
    <property type="evidence" value="ECO:0007669"/>
    <property type="project" value="InterPro"/>
</dbReference>
<feature type="domain" description="Histidine kinase" evidence="18">
    <location>
        <begin position="4245"/>
        <end position="4469"/>
    </location>
</feature>
<dbReference type="CDD" id="cd17546">
    <property type="entry name" value="REC_hyHK_CKI1_RcsC-like"/>
    <property type="match status" value="1"/>
</dbReference>
<feature type="domain" description="PAS" evidence="20">
    <location>
        <begin position="396"/>
        <end position="466"/>
    </location>
</feature>
<feature type="domain" description="PAC" evidence="21">
    <location>
        <begin position="709"/>
        <end position="761"/>
    </location>
</feature>
<evidence type="ECO:0000256" key="6">
    <source>
        <dbReference type="ARBA" id="ARBA00022519"/>
    </source>
</evidence>
<dbReference type="CDD" id="cd00082">
    <property type="entry name" value="HisKA"/>
    <property type="match status" value="1"/>
</dbReference>
<dbReference type="SMART" id="SM00091">
    <property type="entry name" value="PAS"/>
    <property type="match status" value="35"/>
</dbReference>
<dbReference type="CDD" id="cd16922">
    <property type="entry name" value="HATPase_EvgS-ArcB-TorS-like"/>
    <property type="match status" value="1"/>
</dbReference>
<evidence type="ECO:0000313" key="23">
    <source>
        <dbReference type="EMBL" id="KAK1946063.1"/>
    </source>
</evidence>
<dbReference type="InterPro" id="IPR001610">
    <property type="entry name" value="PAC"/>
</dbReference>
<feature type="domain" description="PAC" evidence="21">
    <location>
        <begin position="111"/>
        <end position="163"/>
    </location>
</feature>
<dbReference type="Pfam" id="PF00512">
    <property type="entry name" value="HisKA"/>
    <property type="match status" value="1"/>
</dbReference>
<dbReference type="SUPFAM" id="SSF47384">
    <property type="entry name" value="Homodimeric domain of signal transducing histidine kinase"/>
    <property type="match status" value="1"/>
</dbReference>
<feature type="domain" description="PAS" evidence="20">
    <location>
        <begin position="995"/>
        <end position="1066"/>
    </location>
</feature>
<feature type="domain" description="PAS" evidence="20">
    <location>
        <begin position="635"/>
        <end position="706"/>
    </location>
</feature>
<feature type="domain" description="PAS" evidence="20">
    <location>
        <begin position="4115"/>
        <end position="4183"/>
    </location>
</feature>
<feature type="domain" description="PAS" evidence="20">
    <location>
        <begin position="515"/>
        <end position="586"/>
    </location>
</feature>
<feature type="domain" description="PAS" evidence="20">
    <location>
        <begin position="2915"/>
        <end position="2986"/>
    </location>
</feature>
<feature type="modified residue" description="4-aspartylphosphate" evidence="16">
    <location>
        <position position="4570"/>
    </location>
</feature>
<feature type="domain" description="PAC" evidence="21">
    <location>
        <begin position="3709"/>
        <end position="3761"/>
    </location>
</feature>
<feature type="region of interest" description="Disordered" evidence="17">
    <location>
        <begin position="4672"/>
        <end position="4695"/>
    </location>
</feature>
<feature type="domain" description="PAS" evidence="20">
    <location>
        <begin position="1355"/>
        <end position="1426"/>
    </location>
</feature>
<dbReference type="CDD" id="cd00130">
    <property type="entry name" value="PAS"/>
    <property type="match status" value="35"/>
</dbReference>
<feature type="domain" description="PAC" evidence="21">
    <location>
        <begin position="2389"/>
        <end position="2441"/>
    </location>
</feature>
<feature type="domain" description="PAS" evidence="20">
    <location>
        <begin position="1955"/>
        <end position="2026"/>
    </location>
</feature>
<keyword evidence="5" id="KW-1003">Cell membrane</keyword>
<feature type="domain" description="PAC" evidence="21">
    <location>
        <begin position="1429"/>
        <end position="1481"/>
    </location>
</feature>
<evidence type="ECO:0000256" key="16">
    <source>
        <dbReference type="PROSITE-ProRule" id="PRU00169"/>
    </source>
</evidence>
<feature type="domain" description="PAC" evidence="21">
    <location>
        <begin position="3349"/>
        <end position="3401"/>
    </location>
</feature>
<feature type="compositionally biased region" description="Pro residues" evidence="17">
    <location>
        <begin position="4681"/>
        <end position="4692"/>
    </location>
</feature>
<dbReference type="GO" id="GO:0006355">
    <property type="term" value="P:regulation of DNA-templated transcription"/>
    <property type="evidence" value="ECO:0007669"/>
    <property type="project" value="InterPro"/>
</dbReference>
<feature type="domain" description="PAC" evidence="21">
    <location>
        <begin position="3469"/>
        <end position="3521"/>
    </location>
</feature>
<dbReference type="FunFam" id="3.30.450.20:FF:000077">
    <property type="entry name" value="Hybrid signal transduction histidine kinase"/>
    <property type="match status" value="1"/>
</dbReference>
<dbReference type="FunFam" id="3.30.450.20:FF:000345">
    <property type="entry name" value="Uncharacterized protein"/>
    <property type="match status" value="1"/>
</dbReference>
<dbReference type="InterPro" id="IPR003661">
    <property type="entry name" value="HisK_dim/P_dom"/>
</dbReference>
<evidence type="ECO:0000256" key="14">
    <source>
        <dbReference type="ARBA" id="ARBA00023170"/>
    </source>
</evidence>
<feature type="compositionally biased region" description="Low complexity" evidence="17">
    <location>
        <begin position="4872"/>
        <end position="4890"/>
    </location>
</feature>
<keyword evidence="12" id="KW-1133">Transmembrane helix</keyword>
<feature type="domain" description="PAS" evidence="20">
    <location>
        <begin position="2675"/>
        <end position="2746"/>
    </location>
</feature>
<feature type="compositionally biased region" description="Polar residues" evidence="17">
    <location>
        <begin position="4815"/>
        <end position="4835"/>
    </location>
</feature>
<feature type="domain" description="PAC" evidence="21">
    <location>
        <begin position="3949"/>
        <end position="4001"/>
    </location>
</feature>
<dbReference type="EMBL" id="JASMQC010000004">
    <property type="protein sequence ID" value="KAK1946063.1"/>
    <property type="molecule type" value="Genomic_DNA"/>
</dbReference>
<evidence type="ECO:0000259" key="20">
    <source>
        <dbReference type="PROSITE" id="PS50112"/>
    </source>
</evidence>
<feature type="domain" description="PAS" evidence="20">
    <location>
        <begin position="1475"/>
        <end position="1546"/>
    </location>
</feature>
<feature type="domain" description="PAC" evidence="21">
    <location>
        <begin position="230"/>
        <end position="282"/>
    </location>
</feature>
<feature type="domain" description="PAS" evidence="20">
    <location>
        <begin position="3395"/>
        <end position="3466"/>
    </location>
</feature>
<keyword evidence="6" id="KW-0997">Cell inner membrane</keyword>
<keyword evidence="8" id="KW-0808">Transferase</keyword>
<feature type="domain" description="PAC" evidence="21">
    <location>
        <begin position="4069"/>
        <end position="4121"/>
    </location>
</feature>
<feature type="domain" description="PAC" evidence="21">
    <location>
        <begin position="469"/>
        <end position="521"/>
    </location>
</feature>
<feature type="domain" description="PAC" evidence="21">
    <location>
        <begin position="1789"/>
        <end position="1841"/>
    </location>
</feature>
<dbReference type="Proteomes" id="UP001259832">
    <property type="component" value="Unassembled WGS sequence"/>
</dbReference>
<comment type="caution">
    <text evidence="23">The sequence shown here is derived from an EMBL/GenBank/DDBJ whole genome shotgun (WGS) entry which is preliminary data.</text>
</comment>
<dbReference type="GO" id="GO:0000155">
    <property type="term" value="F:phosphorelay sensor kinase activity"/>
    <property type="evidence" value="ECO:0007669"/>
    <property type="project" value="InterPro"/>
</dbReference>
<dbReference type="PROSITE" id="PS50110">
    <property type="entry name" value="RESPONSE_REGULATORY"/>
    <property type="match status" value="1"/>
</dbReference>
<dbReference type="SUPFAM" id="SSF52172">
    <property type="entry name" value="CheY-like"/>
    <property type="match status" value="1"/>
</dbReference>
<dbReference type="Pfam" id="PF00989">
    <property type="entry name" value="PAS"/>
    <property type="match status" value="33"/>
</dbReference>
<comment type="subunit">
    <text evidence="3">Homodimer.</text>
</comment>
<evidence type="ECO:0000256" key="15">
    <source>
        <dbReference type="PROSITE-ProRule" id="PRU00110"/>
    </source>
</evidence>
<comment type="subcellular location">
    <subcellularLocation>
        <location evidence="2">Cell inner membrane</location>
        <topology evidence="2">Multi-pass membrane protein</topology>
    </subcellularLocation>
</comment>
<dbReference type="InterPro" id="IPR013656">
    <property type="entry name" value="PAS_4"/>
</dbReference>
<feature type="domain" description="PAC" evidence="21">
    <location>
        <begin position="1069"/>
        <end position="1121"/>
    </location>
</feature>
<reference evidence="23" key="1">
    <citation type="submission" date="2023-08" db="EMBL/GenBank/DDBJ databases">
        <title>Reference Genome Resource for the Citrus Pathogen Phytophthora citrophthora.</title>
        <authorList>
            <person name="Moller H."/>
            <person name="Coetzee B."/>
            <person name="Rose L.J."/>
            <person name="Van Niekerk J.M."/>
        </authorList>
    </citation>
    <scope>NUCLEOTIDE SEQUENCE</scope>
    <source>
        <strain evidence="23">STE-U-9442</strain>
    </source>
</reference>
<feature type="domain" description="PAS" evidence="20">
    <location>
        <begin position="3635"/>
        <end position="3706"/>
    </location>
</feature>
<keyword evidence="11" id="KW-0067">ATP-binding</keyword>
<keyword evidence="14" id="KW-0675">Receptor</keyword>
<evidence type="ECO:0000256" key="11">
    <source>
        <dbReference type="ARBA" id="ARBA00022840"/>
    </source>
</evidence>
<name>A0AAD9GXN2_9STRA</name>
<evidence type="ECO:0000256" key="1">
    <source>
        <dbReference type="ARBA" id="ARBA00000085"/>
    </source>
</evidence>
<feature type="compositionally biased region" description="Low complexity" evidence="17">
    <location>
        <begin position="5058"/>
        <end position="5068"/>
    </location>
</feature>
<dbReference type="SMART" id="SM00086">
    <property type="entry name" value="PAC"/>
    <property type="match status" value="35"/>
</dbReference>
<feature type="modified residue" description="Phosphohistidine" evidence="15">
    <location>
        <position position="4983"/>
    </location>
</feature>
<feature type="domain" description="PAS" evidence="20">
    <location>
        <begin position="3995"/>
        <end position="4066"/>
    </location>
</feature>
<evidence type="ECO:0000256" key="3">
    <source>
        <dbReference type="ARBA" id="ARBA00011738"/>
    </source>
</evidence>
<keyword evidence="9" id="KW-0812">Transmembrane</keyword>
<dbReference type="InterPro" id="IPR035965">
    <property type="entry name" value="PAS-like_dom_sf"/>
</dbReference>
<evidence type="ECO:0000259" key="18">
    <source>
        <dbReference type="PROSITE" id="PS50109"/>
    </source>
</evidence>
<dbReference type="GO" id="GO:0005886">
    <property type="term" value="C:plasma membrane"/>
    <property type="evidence" value="ECO:0007669"/>
    <property type="project" value="UniProtKB-SubCell"/>
</dbReference>
<feature type="domain" description="PAS" evidence="20">
    <location>
        <begin position="2795"/>
        <end position="2866"/>
    </location>
</feature>
<feature type="domain" description="PAC" evidence="21">
    <location>
        <begin position="589"/>
        <end position="641"/>
    </location>
</feature>
<dbReference type="PROSITE" id="PS50112">
    <property type="entry name" value="PAS"/>
    <property type="match status" value="35"/>
</dbReference>
<dbReference type="InterPro" id="IPR036641">
    <property type="entry name" value="HPT_dom_sf"/>
</dbReference>
<dbReference type="PRINTS" id="PR01033">
    <property type="entry name" value="PHYTOCHROME"/>
</dbReference>
<feature type="domain" description="PAC" evidence="21">
    <location>
        <begin position="1909"/>
        <end position="1961"/>
    </location>
</feature>
<feature type="domain" description="PAC" evidence="21">
    <location>
        <begin position="3589"/>
        <end position="3641"/>
    </location>
</feature>
<keyword evidence="7 16" id="KW-0597">Phosphoprotein</keyword>
<dbReference type="InterPro" id="IPR003583">
    <property type="entry name" value="Hlx-hairpin-Hlx_DNA-bd_motif"/>
</dbReference>
<evidence type="ECO:0000256" key="17">
    <source>
        <dbReference type="SAM" id="MobiDB-lite"/>
    </source>
</evidence>
<dbReference type="SUPFAM" id="SSF55785">
    <property type="entry name" value="PYP-like sensor domain (PAS domain)"/>
    <property type="match status" value="35"/>
</dbReference>
<feature type="domain" description="PAS" evidence="20">
    <location>
        <begin position="755"/>
        <end position="826"/>
    </location>
</feature>
<evidence type="ECO:0000256" key="2">
    <source>
        <dbReference type="ARBA" id="ARBA00004429"/>
    </source>
</evidence>
<feature type="domain" description="PAS" evidence="20">
    <location>
        <begin position="2555"/>
        <end position="2626"/>
    </location>
</feature>
<dbReference type="GO" id="GO:0009927">
    <property type="term" value="F:histidine phosphotransfer kinase activity"/>
    <property type="evidence" value="ECO:0007669"/>
    <property type="project" value="TreeGrafter"/>
</dbReference>
<dbReference type="PROSITE" id="PS50109">
    <property type="entry name" value="HIS_KIN"/>
    <property type="match status" value="1"/>
</dbReference>
<feature type="domain" description="PAS" evidence="20">
    <location>
        <begin position="276"/>
        <end position="347"/>
    </location>
</feature>
<feature type="domain" description="PAC" evidence="21">
    <location>
        <begin position="2149"/>
        <end position="2201"/>
    </location>
</feature>
<dbReference type="InterPro" id="IPR003594">
    <property type="entry name" value="HATPase_dom"/>
</dbReference>
<dbReference type="SMART" id="SM00448">
    <property type="entry name" value="REC"/>
    <property type="match status" value="1"/>
</dbReference>
<feature type="domain" description="PAS" evidence="20">
    <location>
        <begin position="1835"/>
        <end position="1906"/>
    </location>
</feature>
<feature type="domain" description="PAC" evidence="21">
    <location>
        <begin position="4189"/>
        <end position="4241"/>
    </location>
</feature>
<feature type="domain" description="PAC" evidence="21">
    <location>
        <begin position="2269"/>
        <end position="2321"/>
    </location>
</feature>
<feature type="region of interest" description="Disordered" evidence="17">
    <location>
        <begin position="5058"/>
        <end position="5082"/>
    </location>
</feature>
<evidence type="ECO:0000256" key="8">
    <source>
        <dbReference type="ARBA" id="ARBA00022679"/>
    </source>
</evidence>
<feature type="domain" description="PAS" evidence="20">
    <location>
        <begin position="2435"/>
        <end position="2506"/>
    </location>
</feature>
<protein>
    <recommendedName>
        <fullName evidence="4">histidine kinase</fullName>
        <ecNumber evidence="4">2.7.13.3</ecNumber>
    </recommendedName>
</protein>
<dbReference type="Gene3D" id="3.40.50.2300">
    <property type="match status" value="1"/>
</dbReference>
<feature type="domain" description="PAC" evidence="21">
    <location>
        <begin position="2629"/>
        <end position="2681"/>
    </location>
</feature>
<evidence type="ECO:0000256" key="7">
    <source>
        <dbReference type="ARBA" id="ARBA00022553"/>
    </source>
</evidence>
<keyword evidence="24" id="KW-1185">Reference proteome</keyword>
<accession>A0AAD9GXN2</accession>
<dbReference type="Gene3D" id="3.30.565.10">
    <property type="entry name" value="Histidine kinase-like ATPase, C-terminal domain"/>
    <property type="match status" value="1"/>
</dbReference>
<proteinExistence type="predicted"/>
<feature type="domain" description="HPt" evidence="22">
    <location>
        <begin position="4944"/>
        <end position="5047"/>
    </location>
</feature>
<dbReference type="Pfam" id="PF01627">
    <property type="entry name" value="Hpt"/>
    <property type="match status" value="1"/>
</dbReference>
<feature type="domain" description="PAS" evidence="20">
    <location>
        <begin position="2195"/>
        <end position="2266"/>
    </location>
</feature>
<feature type="domain" description="PAS" evidence="20">
    <location>
        <begin position="3875"/>
        <end position="3946"/>
    </location>
</feature>
<feature type="domain" description="PAC" evidence="21">
    <location>
        <begin position="2989"/>
        <end position="3041"/>
    </location>
</feature>
<organism evidence="23 24">
    <name type="scientific">Phytophthora citrophthora</name>
    <dbReference type="NCBI Taxonomy" id="4793"/>
    <lineage>
        <taxon>Eukaryota</taxon>
        <taxon>Sar</taxon>
        <taxon>Stramenopiles</taxon>
        <taxon>Oomycota</taxon>
        <taxon>Peronosporomycetes</taxon>
        <taxon>Peronosporales</taxon>
        <taxon>Peronosporaceae</taxon>
        <taxon>Phytophthora</taxon>
    </lineage>
</organism>
<feature type="domain" description="PAS" evidence="20">
    <location>
        <begin position="3755"/>
        <end position="3826"/>
    </location>
</feature>
<dbReference type="InterPro" id="IPR000014">
    <property type="entry name" value="PAS"/>
</dbReference>
<gene>
    <name evidence="23" type="ORF">P3T76_003111</name>
</gene>
<dbReference type="GO" id="GO:0006281">
    <property type="term" value="P:DNA repair"/>
    <property type="evidence" value="ECO:0007669"/>
    <property type="project" value="InterPro"/>
</dbReference>
<feature type="region of interest" description="Disordered" evidence="17">
    <location>
        <begin position="4784"/>
        <end position="4857"/>
    </location>
</feature>
<dbReference type="Gene3D" id="1.10.287.130">
    <property type="match status" value="1"/>
</dbReference>